<dbReference type="PANTHER" id="PTHR34388:SF1">
    <property type="entry name" value="DNA POLYMERASE III SUBUNIT DELTA"/>
    <property type="match status" value="1"/>
</dbReference>
<dbReference type="InterPro" id="IPR008921">
    <property type="entry name" value="DNA_pol3_clamp-load_cplx_C"/>
</dbReference>
<dbReference type="Gene3D" id="3.40.50.300">
    <property type="entry name" value="P-loop containing nucleotide triphosphate hydrolases"/>
    <property type="match status" value="1"/>
</dbReference>
<keyword evidence="3" id="KW-0808">Transferase</keyword>
<keyword evidence="6" id="KW-0239">DNA-directed DNA polymerase</keyword>
<evidence type="ECO:0000256" key="7">
    <source>
        <dbReference type="ARBA" id="ARBA00034754"/>
    </source>
</evidence>
<proteinExistence type="inferred from homology"/>
<sequence>MKKTLKEIPPEENPLETPAQVYLLFGDEFLVKERLGKLVESLLDPVLRDTNLVVFDGANLDQSKVSTHVFTPSLFGGNRVIVVDQTPLFMGRTDQRNILAKTLESWKSGDRKSALRTFGQLLGLTGVSEEDLKTGIDWIYEISGDSPAADEKENLLRMAQTYLEDGPVRHRGVDENLMEELICSSFPEGTALIFTAPGADKRKRLFKAVEKHGRVIECSVREQKYGAGMERSFFNSRVRETLDRARKEIDPQALEKMYARSGKEVRRLQSELDKLIGYVGDRTKITSADVDEIFADFHEAVFFDLINALRSRDLAKSFRSLHENLPNVSHPLQILGAIASDFRKLILARELLFTVFRPYWKPRMSYEAFLPALNTVRAQNPQLKGKGKFDILSMKDYPLYFLLRDSQKFPMEQLTGIMEAILHADIMMKSSRVGARSPASILEELILKICDPAPRHV</sequence>
<dbReference type="Gene3D" id="1.10.8.60">
    <property type="match status" value="1"/>
</dbReference>
<evidence type="ECO:0000256" key="6">
    <source>
        <dbReference type="ARBA" id="ARBA00022932"/>
    </source>
</evidence>
<dbReference type="InterPro" id="IPR027417">
    <property type="entry name" value="P-loop_NTPase"/>
</dbReference>
<dbReference type="Gene3D" id="1.20.272.10">
    <property type="match status" value="1"/>
</dbReference>
<dbReference type="PANTHER" id="PTHR34388">
    <property type="entry name" value="DNA POLYMERASE III SUBUNIT DELTA"/>
    <property type="match status" value="1"/>
</dbReference>
<accession>A0A9D6Z5E4</accession>
<dbReference type="GO" id="GO:0009360">
    <property type="term" value="C:DNA polymerase III complex"/>
    <property type="evidence" value="ECO:0007669"/>
    <property type="project" value="InterPro"/>
</dbReference>
<dbReference type="InterPro" id="IPR005790">
    <property type="entry name" value="DNA_polIII_delta"/>
</dbReference>
<dbReference type="GO" id="GO:0003677">
    <property type="term" value="F:DNA binding"/>
    <property type="evidence" value="ECO:0007669"/>
    <property type="project" value="InterPro"/>
</dbReference>
<dbReference type="SUPFAM" id="SSF52540">
    <property type="entry name" value="P-loop containing nucleoside triphosphate hydrolases"/>
    <property type="match status" value="1"/>
</dbReference>
<dbReference type="EC" id="2.7.7.7" evidence="1"/>
<organism evidence="10 11">
    <name type="scientific">Desulfomonile tiedjei</name>
    <dbReference type="NCBI Taxonomy" id="2358"/>
    <lineage>
        <taxon>Bacteria</taxon>
        <taxon>Pseudomonadati</taxon>
        <taxon>Thermodesulfobacteriota</taxon>
        <taxon>Desulfomonilia</taxon>
        <taxon>Desulfomonilales</taxon>
        <taxon>Desulfomonilaceae</taxon>
        <taxon>Desulfomonile</taxon>
    </lineage>
</organism>
<dbReference type="InterPro" id="IPR010372">
    <property type="entry name" value="DNA_pol3_delta_N"/>
</dbReference>
<evidence type="ECO:0000256" key="2">
    <source>
        <dbReference type="ARBA" id="ARBA00017703"/>
    </source>
</evidence>
<dbReference type="SUPFAM" id="SSF48019">
    <property type="entry name" value="post-AAA+ oligomerization domain-like"/>
    <property type="match status" value="1"/>
</dbReference>
<evidence type="ECO:0000256" key="4">
    <source>
        <dbReference type="ARBA" id="ARBA00022695"/>
    </source>
</evidence>
<comment type="caution">
    <text evidence="10">The sequence shown here is derived from an EMBL/GenBank/DDBJ whole genome shotgun (WGS) entry which is preliminary data.</text>
</comment>
<keyword evidence="5" id="KW-0235">DNA replication</keyword>
<dbReference type="Pfam" id="PF06144">
    <property type="entry name" value="DNA_pol3_delta"/>
    <property type="match status" value="1"/>
</dbReference>
<gene>
    <name evidence="10" type="ORF">HY912_18365</name>
</gene>
<evidence type="ECO:0000256" key="3">
    <source>
        <dbReference type="ARBA" id="ARBA00022679"/>
    </source>
</evidence>
<name>A0A9D6Z5E4_9BACT</name>
<dbReference type="AlphaFoldDB" id="A0A9D6Z5E4"/>
<evidence type="ECO:0000256" key="8">
    <source>
        <dbReference type="ARBA" id="ARBA00049244"/>
    </source>
</evidence>
<evidence type="ECO:0000256" key="5">
    <source>
        <dbReference type="ARBA" id="ARBA00022705"/>
    </source>
</evidence>
<dbReference type="GO" id="GO:0003887">
    <property type="term" value="F:DNA-directed DNA polymerase activity"/>
    <property type="evidence" value="ECO:0007669"/>
    <property type="project" value="UniProtKB-KW"/>
</dbReference>
<feature type="domain" description="DNA polymerase III delta N-terminal" evidence="9">
    <location>
        <begin position="22"/>
        <end position="104"/>
    </location>
</feature>
<dbReference type="GO" id="GO:0006261">
    <property type="term" value="P:DNA-templated DNA replication"/>
    <property type="evidence" value="ECO:0007669"/>
    <property type="project" value="TreeGrafter"/>
</dbReference>
<evidence type="ECO:0000313" key="10">
    <source>
        <dbReference type="EMBL" id="MBI5251457.1"/>
    </source>
</evidence>
<comment type="catalytic activity">
    <reaction evidence="8">
        <text>DNA(n) + a 2'-deoxyribonucleoside 5'-triphosphate = DNA(n+1) + diphosphate</text>
        <dbReference type="Rhea" id="RHEA:22508"/>
        <dbReference type="Rhea" id="RHEA-COMP:17339"/>
        <dbReference type="Rhea" id="RHEA-COMP:17340"/>
        <dbReference type="ChEBI" id="CHEBI:33019"/>
        <dbReference type="ChEBI" id="CHEBI:61560"/>
        <dbReference type="ChEBI" id="CHEBI:173112"/>
        <dbReference type="EC" id="2.7.7.7"/>
    </reaction>
</comment>
<keyword evidence="4" id="KW-0548">Nucleotidyltransferase</keyword>
<dbReference type="NCBIfam" id="TIGR01128">
    <property type="entry name" value="holA"/>
    <property type="match status" value="1"/>
</dbReference>
<dbReference type="Proteomes" id="UP000807825">
    <property type="component" value="Unassembled WGS sequence"/>
</dbReference>
<dbReference type="EMBL" id="JACRDE010000482">
    <property type="protein sequence ID" value="MBI5251457.1"/>
    <property type="molecule type" value="Genomic_DNA"/>
</dbReference>
<evidence type="ECO:0000259" key="9">
    <source>
        <dbReference type="Pfam" id="PF06144"/>
    </source>
</evidence>
<reference evidence="10" key="1">
    <citation type="submission" date="2020-07" db="EMBL/GenBank/DDBJ databases">
        <title>Huge and variable diversity of episymbiotic CPR bacteria and DPANN archaea in groundwater ecosystems.</title>
        <authorList>
            <person name="He C.Y."/>
            <person name="Keren R."/>
            <person name="Whittaker M."/>
            <person name="Farag I.F."/>
            <person name="Doudna J."/>
            <person name="Cate J.H.D."/>
            <person name="Banfield J.F."/>
        </authorList>
    </citation>
    <scope>NUCLEOTIDE SEQUENCE</scope>
    <source>
        <strain evidence="10">NC_groundwater_1664_Pr3_B-0.1um_52_9</strain>
    </source>
</reference>
<comment type="similarity">
    <text evidence="7">Belongs to the DNA polymerase HolA subunit family.</text>
</comment>
<protein>
    <recommendedName>
        <fullName evidence="2">DNA polymerase III subunit delta</fullName>
        <ecNumber evidence="1">2.7.7.7</ecNumber>
    </recommendedName>
</protein>
<evidence type="ECO:0000313" key="11">
    <source>
        <dbReference type="Proteomes" id="UP000807825"/>
    </source>
</evidence>
<evidence type="ECO:0000256" key="1">
    <source>
        <dbReference type="ARBA" id="ARBA00012417"/>
    </source>
</evidence>